<feature type="compositionally biased region" description="Polar residues" evidence="1">
    <location>
        <begin position="16"/>
        <end position="34"/>
    </location>
</feature>
<dbReference type="InterPro" id="IPR013320">
    <property type="entry name" value="ConA-like_dom_sf"/>
</dbReference>
<keyword evidence="2" id="KW-0472">Membrane</keyword>
<keyword evidence="2" id="KW-1133">Transmembrane helix</keyword>
<organism evidence="4 5">
    <name type="scientific">Clohesyomyces aquaticus</name>
    <dbReference type="NCBI Taxonomy" id="1231657"/>
    <lineage>
        <taxon>Eukaryota</taxon>
        <taxon>Fungi</taxon>
        <taxon>Dikarya</taxon>
        <taxon>Ascomycota</taxon>
        <taxon>Pezizomycotina</taxon>
        <taxon>Dothideomycetes</taxon>
        <taxon>Pleosporomycetidae</taxon>
        <taxon>Pleosporales</taxon>
        <taxon>Lindgomycetaceae</taxon>
        <taxon>Clohesyomyces</taxon>
    </lineage>
</organism>
<comment type="caution">
    <text evidence="4">The sequence shown here is derived from an EMBL/GenBank/DDBJ whole genome shotgun (WGS) entry which is preliminary data.</text>
</comment>
<proteinExistence type="predicted"/>
<gene>
    <name evidence="4" type="ORF">BCR34DRAFT_473046</name>
</gene>
<dbReference type="GO" id="GO:0005975">
    <property type="term" value="P:carbohydrate metabolic process"/>
    <property type="evidence" value="ECO:0007669"/>
    <property type="project" value="InterPro"/>
</dbReference>
<keyword evidence="5" id="KW-1185">Reference proteome</keyword>
<feature type="region of interest" description="Disordered" evidence="1">
    <location>
        <begin position="1"/>
        <end position="74"/>
    </location>
</feature>
<dbReference type="OrthoDB" id="4781at2759"/>
<feature type="compositionally biased region" description="Low complexity" evidence="1">
    <location>
        <begin position="63"/>
        <end position="74"/>
    </location>
</feature>
<reference evidence="4 5" key="1">
    <citation type="submission" date="2016-07" db="EMBL/GenBank/DDBJ databases">
        <title>Pervasive Adenine N6-methylation of Active Genes in Fungi.</title>
        <authorList>
            <consortium name="DOE Joint Genome Institute"/>
            <person name="Mondo S.J."/>
            <person name="Dannebaum R.O."/>
            <person name="Kuo R.C."/>
            <person name="Labutti K."/>
            <person name="Haridas S."/>
            <person name="Kuo A."/>
            <person name="Salamov A."/>
            <person name="Ahrendt S.R."/>
            <person name="Lipzen A."/>
            <person name="Sullivan W."/>
            <person name="Andreopoulos W.B."/>
            <person name="Clum A."/>
            <person name="Lindquist E."/>
            <person name="Daum C."/>
            <person name="Ramamoorthy G.K."/>
            <person name="Gryganskyi A."/>
            <person name="Culley D."/>
            <person name="Magnuson J.K."/>
            <person name="James T.Y."/>
            <person name="O'Malley M.A."/>
            <person name="Stajich J.E."/>
            <person name="Spatafora J.W."/>
            <person name="Visel A."/>
            <person name="Grigoriev I.V."/>
        </authorList>
    </citation>
    <scope>NUCLEOTIDE SEQUENCE [LARGE SCALE GENOMIC DNA]</scope>
    <source>
        <strain evidence="4 5">CBS 115471</strain>
    </source>
</reference>
<dbReference type="FunFam" id="2.60.120.200:FF:000178">
    <property type="entry name" value="Glycoside hydrolase family 16 protein"/>
    <property type="match status" value="1"/>
</dbReference>
<evidence type="ECO:0000256" key="1">
    <source>
        <dbReference type="SAM" id="MobiDB-lite"/>
    </source>
</evidence>
<dbReference type="STRING" id="1231657.A0A1Y2A8M0"/>
<keyword evidence="2" id="KW-0812">Transmembrane</keyword>
<protein>
    <submittedName>
        <fullName evidence="4">Concanavalin A-like lectin/glucanase domain-containing protein</fullName>
    </submittedName>
</protein>
<evidence type="ECO:0000256" key="2">
    <source>
        <dbReference type="SAM" id="Phobius"/>
    </source>
</evidence>
<sequence length="477" mass="53418">MPSITAEGSSAHFDSRQTPNHDSQIASPPNQQNFPDDDEIQPAPPRDPFGTPGHQTPYGSHPATRANSATASSSAVYTPGGVKYFRSRRVKKGEVERPWLDKKDPKEKWGTIIPILGILIGLAITGFLIWDGLRGIVNHKLCPVLDENFSSWNDKVWTKEVEVGGYGNGQFEQTTADGENVYIENGVLVIKPTLQDQILIESDNILDLRSNGCTGTVWSDCVSVTNTTNGTIMNPVKSARINTRIGASIKFGRVEVVAQLPAGDWLWPAIWMLPRDNVYGEWPRSGEIDIMEGRGNNYTYPDGGNNIVSSTLHFGPNSKNDGWWRNNVKRQALHTTYADGYHTFGLEWSEKYIFTYIDTRLLQVMYTHFDEPFWQYGRFPLSDGNGTRLQDPWGFTGSDTSPFDQDFYLVLNVAVGGTNGWFKDGKAGKPWIDGSSTAKKDFWQARDQWYPTWKGKGHMKVKSVKMWQQGGYNGCEA</sequence>
<accession>A0A1Y2A8M0</accession>
<dbReference type="GO" id="GO:0030246">
    <property type="term" value="F:carbohydrate binding"/>
    <property type="evidence" value="ECO:0007669"/>
    <property type="project" value="UniProtKB-KW"/>
</dbReference>
<evidence type="ECO:0000259" key="3">
    <source>
        <dbReference type="PROSITE" id="PS51762"/>
    </source>
</evidence>
<dbReference type="GO" id="GO:0004553">
    <property type="term" value="F:hydrolase activity, hydrolyzing O-glycosyl compounds"/>
    <property type="evidence" value="ECO:0007669"/>
    <property type="project" value="InterPro"/>
</dbReference>
<dbReference type="AlphaFoldDB" id="A0A1Y2A8M0"/>
<dbReference type="Proteomes" id="UP000193144">
    <property type="component" value="Unassembled WGS sequence"/>
</dbReference>
<keyword evidence="4" id="KW-0430">Lectin</keyword>
<dbReference type="PANTHER" id="PTHR10963">
    <property type="entry name" value="GLYCOSYL HYDROLASE-RELATED"/>
    <property type="match status" value="1"/>
</dbReference>
<dbReference type="PANTHER" id="PTHR10963:SF62">
    <property type="entry name" value="GLUCAN 1,3-BETA-GLUCOSIDASE"/>
    <property type="match status" value="1"/>
</dbReference>
<name>A0A1Y2A8M0_9PLEO</name>
<dbReference type="Gene3D" id="2.60.120.200">
    <property type="match status" value="1"/>
</dbReference>
<dbReference type="InterPro" id="IPR050546">
    <property type="entry name" value="Glycosyl_Hydrlase_16"/>
</dbReference>
<dbReference type="EMBL" id="MCFA01000005">
    <property type="protein sequence ID" value="ORY18873.1"/>
    <property type="molecule type" value="Genomic_DNA"/>
</dbReference>
<dbReference type="PROSITE" id="PS51762">
    <property type="entry name" value="GH16_2"/>
    <property type="match status" value="1"/>
</dbReference>
<evidence type="ECO:0000313" key="5">
    <source>
        <dbReference type="Proteomes" id="UP000193144"/>
    </source>
</evidence>
<dbReference type="Pfam" id="PF00722">
    <property type="entry name" value="Glyco_hydro_16"/>
    <property type="match status" value="1"/>
</dbReference>
<evidence type="ECO:0000313" key="4">
    <source>
        <dbReference type="EMBL" id="ORY18873.1"/>
    </source>
</evidence>
<feature type="domain" description="GH16" evidence="3">
    <location>
        <begin position="106"/>
        <end position="472"/>
    </location>
</feature>
<feature type="transmembrane region" description="Helical" evidence="2">
    <location>
        <begin position="109"/>
        <end position="130"/>
    </location>
</feature>
<dbReference type="InterPro" id="IPR000757">
    <property type="entry name" value="Beta-glucanase-like"/>
</dbReference>
<dbReference type="SUPFAM" id="SSF49899">
    <property type="entry name" value="Concanavalin A-like lectins/glucanases"/>
    <property type="match status" value="1"/>
</dbReference>